<comment type="similarity">
    <text evidence="2">Belongs to the RRP12 family.</text>
</comment>
<feature type="compositionally biased region" description="Basic residues" evidence="4">
    <location>
        <begin position="2459"/>
        <end position="2473"/>
    </location>
</feature>
<name>A0AAD5PUY6_9CRUS</name>
<evidence type="ECO:0000259" key="7">
    <source>
        <dbReference type="Pfam" id="PF08161"/>
    </source>
</evidence>
<feature type="transmembrane region" description="Helical" evidence="5">
    <location>
        <begin position="706"/>
        <end position="727"/>
    </location>
</feature>
<feature type="transmembrane region" description="Helical" evidence="5">
    <location>
        <begin position="874"/>
        <end position="899"/>
    </location>
</feature>
<evidence type="ECO:0000256" key="5">
    <source>
        <dbReference type="SAM" id="Phobius"/>
    </source>
</evidence>
<evidence type="ECO:0000256" key="3">
    <source>
        <dbReference type="ARBA" id="ARBA00023242"/>
    </source>
</evidence>
<feature type="domain" description="RRP12 N-terminal HEAT" evidence="8">
    <location>
        <begin position="1365"/>
        <end position="1593"/>
    </location>
</feature>
<dbReference type="InterPro" id="IPR011989">
    <property type="entry name" value="ARM-like"/>
</dbReference>
<organism evidence="9 10">
    <name type="scientific">Daphnia sinensis</name>
    <dbReference type="NCBI Taxonomy" id="1820382"/>
    <lineage>
        <taxon>Eukaryota</taxon>
        <taxon>Metazoa</taxon>
        <taxon>Ecdysozoa</taxon>
        <taxon>Arthropoda</taxon>
        <taxon>Crustacea</taxon>
        <taxon>Branchiopoda</taxon>
        <taxon>Diplostraca</taxon>
        <taxon>Cladocera</taxon>
        <taxon>Anomopoda</taxon>
        <taxon>Daphniidae</taxon>
        <taxon>Daphnia</taxon>
        <taxon>Daphnia similis group</taxon>
    </lineage>
</organism>
<protein>
    <recommendedName>
        <fullName evidence="11">EOG090X00E0</fullName>
    </recommendedName>
</protein>
<feature type="domain" description="TMC" evidence="6">
    <location>
        <begin position="697"/>
        <end position="812"/>
    </location>
</feature>
<proteinExistence type="inferred from homology"/>
<evidence type="ECO:0000256" key="1">
    <source>
        <dbReference type="ARBA" id="ARBA00004123"/>
    </source>
</evidence>
<feature type="transmembrane region" description="Helical" evidence="5">
    <location>
        <begin position="817"/>
        <end position="840"/>
    </location>
</feature>
<keyword evidence="5" id="KW-0812">Transmembrane</keyword>
<keyword evidence="10" id="KW-1185">Reference proteome</keyword>
<dbReference type="InterPro" id="IPR012978">
    <property type="entry name" value="HEAT_RRP12"/>
</dbReference>
<dbReference type="SUPFAM" id="SSF48371">
    <property type="entry name" value="ARM repeat"/>
    <property type="match status" value="2"/>
</dbReference>
<evidence type="ECO:0000259" key="6">
    <source>
        <dbReference type="Pfam" id="PF07810"/>
    </source>
</evidence>
<feature type="transmembrane region" description="Helical" evidence="5">
    <location>
        <begin position="108"/>
        <end position="126"/>
    </location>
</feature>
<feature type="transmembrane region" description="Helical" evidence="5">
    <location>
        <begin position="202"/>
        <end position="223"/>
    </location>
</feature>
<evidence type="ECO:0000259" key="8">
    <source>
        <dbReference type="Pfam" id="PF25772"/>
    </source>
</evidence>
<feature type="region of interest" description="Disordered" evidence="4">
    <location>
        <begin position="1222"/>
        <end position="1253"/>
    </location>
</feature>
<comment type="subcellular location">
    <subcellularLocation>
        <location evidence="1">Nucleus</location>
    </subcellularLocation>
</comment>
<feature type="transmembrane region" description="Helical" evidence="5">
    <location>
        <begin position="25"/>
        <end position="46"/>
    </location>
</feature>
<feature type="compositionally biased region" description="Acidic residues" evidence="4">
    <location>
        <begin position="2302"/>
        <end position="2312"/>
    </location>
</feature>
<dbReference type="InterPro" id="IPR016024">
    <property type="entry name" value="ARM-type_fold"/>
</dbReference>
<evidence type="ECO:0000256" key="4">
    <source>
        <dbReference type="SAM" id="MobiDB-lite"/>
    </source>
</evidence>
<dbReference type="GO" id="GO:0005634">
    <property type="term" value="C:nucleus"/>
    <property type="evidence" value="ECO:0007669"/>
    <property type="project" value="UniProtKB-SubCell"/>
</dbReference>
<evidence type="ECO:0000256" key="2">
    <source>
        <dbReference type="ARBA" id="ARBA00007690"/>
    </source>
</evidence>
<comment type="caution">
    <text evidence="9">The sequence shown here is derived from an EMBL/GenBank/DDBJ whole genome shotgun (WGS) entry which is preliminary data.</text>
</comment>
<dbReference type="Pfam" id="PF07810">
    <property type="entry name" value="TMC"/>
    <property type="match status" value="1"/>
</dbReference>
<dbReference type="Proteomes" id="UP000820818">
    <property type="component" value="Linkage Group LG7"/>
</dbReference>
<evidence type="ECO:0000313" key="9">
    <source>
        <dbReference type="EMBL" id="KAI9556395.1"/>
    </source>
</evidence>
<sequence>MVPWEARIKEIESLFGSAVASYFTFLRWVFWINLVLTTCFAVFVVVPEVLATEWDVSGERKGLLPQEKRTATDLQTLWDFEGVLKYSPIFYGFYSNAYETNEGYKLPFAYFFTGLVLYMYSFVAILRKMAKNSRMAKLSDKDDECTFTWKLFTGWDFMIGHPETGENRRSAITLGFKEALLEEAEKERATEKLTRNVICRRLAANFLVLILLCSSAYIVVLVVERSTEPEAESSWWRQNEITVILSLISIIFPNIFELIGILEKYHPRRQLRWQLARIMILNLLNLYTLIFALFGKVNAMTSRLAVMKSNISQQGLNIADLLEHDKSSSLLTPIFNATSETNAFYDVTEPTTLFILNATENHPVHMEMYTSTSTEPVTEHEEEESLTGTCFQIMVDCSTLLETTEAPSSTQSPMTSTITTTTFISEEDELIYDDEGDYENVPERLRRQVFSDQVVETTTANALSQKSTPQSIGRLLDSLNSILRNLKRNTTVRIPYTTSTEPSPTTPAAAAVVDAKTSEATSTPELLDDLMRWHTAGLILTTQEDEDVEDHSSLASSIYDLFILNQTEPPDEWMATDNETTTTQHPVGSSESTMRNMCPLVVCPWNDTVGYFISLTTNVPGEDENNRSVSNGVPCRGDNPQGCTPFWTSSRDENITSLHSSVHFSSSTLPNEEMAAISKMPRPTLDPTTRLELRKLCWETMFGQELVKLTIMDLVFTTISILIIDFIRAVFVRVFNGCWCWDLEKYFPQYGEFKIAENILHLVNNQGMVWMGMFFSPGLPAINIFKLFLLLYIRSWAVLTCNVPHEVIFKASRSNNFYLWLLLIMLFLCTLPVAYAIVWLEPSWHCGPFSEYSRIFHVMTQSLLKATPDSLHWVLNYIASPGVVIPLLVLLILVIYYLVSLSSSLREAVTDLRTQLRRERDAERLKTRQKKEEEAAGPAAVPDAAAAKIIAQWRKAVPFVPTKTQTSLPQTLAKEAVEKRKEGGCAEPTHQRAGPAIQVSPPVQPTVTGHYGGRRTQPANNAGPTGRKASAGPDPRAEPVVGYTDGSDLDISDSLPRDSPALNGRGPAAGRSVEQTASPPPPPQPVYASVVKKKKKKSSTSPPRVGAKPSRTSIAQSTAAQPAASTMTETPRSPARIPLIRISQTESVEQAEKNPPTPITDNSSAQDGTAHVTGLVATSPTKSGALNLILQRAKERRAAAKQPMVISESTADLVLNMEETVTENPAPADEKGPGNKGKRWAKGQSSSSNPTIKKHRDVAKTRFFQPFLFGPPAGPTQKSGLTEEALKQHTYASESLKPSDPNAAVEVITSPPSVCQGDFEDDETYSVISGRTFCSSSSVKTFATGFSNCSNVSFNKLHRGFTPTSALHREMLAVLAAVSEVIKQQGGKETDTEYFAVLMTTLEVAETSEDSLGATLALLGMVIKRVPTNVLKAKFSTSAKSLLDLLGRYIESDNSLLVRSLVGCLGVLLRNQDASAWSTSSTLQIYDALLTFVASPKPQIRKAAQHAICSILKGSAFLVQDENAPVLHPVAAQEHGYGSEPSPLLHLLNLLKEILAVLPQSEVKPLCESLLKLMTLNNVLVSSCAMQCFHSMFVCRPRTVTLSADLNARLITALYDYQPSASDTQPLRGWLSVMTQALLNLGRLDSLLCVGHLPRFFSVATAFVTPSLASLISQCLEPAFNQPENAAAVTSVAEKITRSVEQSLGYQTVNAWKYVIHLCTTLIEGVGKTRPEIVKNLIKSLASLRVSPRFPHEAEVDFAIGKAVRVCGPRFLLKCIPLGITGREKDSYEFPYSWLLPILRENIQNTELGFFIEYFLPLAQTCHSRIAKCKEEEDRVGFRVFDLLQRQMWALLPGFCKCPTDVDVAFKKIAKLLGHALTERPDIRMEVMAALRQLIIHSKTDEKIRIEVSRYAKNFIPLLFNLFTTKSTTDEEESQRESVFQTVTYYLQVADIELLHSLFDKAKEKMTTASASLKSEDKAVAEENLFIWESVLALLRALVVYQDADRVESFVQLCLPWIMGSESKPQKKAYRIVEEIVGADEASECGRHVRASLNRIVKLFTTSRDIVKAPSKASRLRTLSRLVALLAEQPPTAPNRRFLAASASEAALAVKGVGEKVKGAAFALLIDVGRVLQKWSTDPQVAVKDYITKLMKGMISDDDAHVSAAITSVTYVVHEFASNCTEELIDTVLERICALLVTENRDVVLSCLVFIRMFTVTVHSQRLPLYLKRLMDSLSEMDEELKRVFLIKTRDIFIRLIRKCGADLVMKLVPEDDVVLLKRLNNIRKIEARKKKQKEERKAEGNEEEDDEDETEMATQPKTMEHVLADSDSDLEDEEDDKDVRKKMPKTWIQEEEGSIVSATNPARSMPGQFDAEKKKKKESIFKTAPDGRMIIDDGGDSSDTSQESDVDLSRALDKMEVDRKRKKDDRESINDDEDEPSFKYQAGGSGIHRPVAIAAKPSAKRPVQKLTAKQRAKQSQEKVKPVDYGAEFRSSKARGDVKRKGQPDPFAYVPLSRNALNKRKKAKMSGQFKGLVRAARKGASAGTKIRVGSNWTGHSLRWIGNPLSLHVSLHTSCPEFLKSRSMLRRNWYRRNAN</sequence>
<feature type="transmembrane region" description="Helical" evidence="5">
    <location>
        <begin position="243"/>
        <end position="262"/>
    </location>
</feature>
<keyword evidence="3" id="KW-0539">Nucleus</keyword>
<dbReference type="PANTHER" id="PTHR48287:SF1">
    <property type="entry name" value="ARM REPEAT SUPERFAMILY PROTEIN"/>
    <property type="match status" value="1"/>
</dbReference>
<reference evidence="9 10" key="1">
    <citation type="submission" date="2022-05" db="EMBL/GenBank/DDBJ databases">
        <title>A multi-omics perspective on studying reproductive biology in Daphnia sinensis.</title>
        <authorList>
            <person name="Jia J."/>
        </authorList>
    </citation>
    <scope>NUCLEOTIDE SEQUENCE [LARGE SCALE GENOMIC DNA]</scope>
    <source>
        <strain evidence="9 10">WSL</strain>
    </source>
</reference>
<feature type="domain" description="RRP12 HEAT" evidence="7">
    <location>
        <begin position="1665"/>
        <end position="1926"/>
    </location>
</feature>
<feature type="region of interest" description="Disordered" evidence="4">
    <location>
        <begin position="964"/>
        <end position="1168"/>
    </location>
</feature>
<dbReference type="InterPro" id="IPR052087">
    <property type="entry name" value="RRP12"/>
</dbReference>
<dbReference type="InterPro" id="IPR057860">
    <property type="entry name" value="HEAT_RRP12_N"/>
</dbReference>
<keyword evidence="5" id="KW-1133">Transmembrane helix</keyword>
<dbReference type="InterPro" id="IPR012496">
    <property type="entry name" value="TMC_dom"/>
</dbReference>
<dbReference type="Pfam" id="PF08161">
    <property type="entry name" value="RRP12_HEAT"/>
    <property type="match status" value="1"/>
</dbReference>
<evidence type="ECO:0000313" key="10">
    <source>
        <dbReference type="Proteomes" id="UP000820818"/>
    </source>
</evidence>
<feature type="compositionally biased region" description="Basic and acidic residues" evidence="4">
    <location>
        <begin position="975"/>
        <end position="984"/>
    </location>
</feature>
<feature type="region of interest" description="Disordered" evidence="4">
    <location>
        <begin position="2360"/>
        <end position="2483"/>
    </location>
</feature>
<dbReference type="EMBL" id="WJBH02000007">
    <property type="protein sequence ID" value="KAI9556395.1"/>
    <property type="molecule type" value="Genomic_DNA"/>
</dbReference>
<feature type="transmembrane region" description="Helical" evidence="5">
    <location>
        <begin position="274"/>
        <end position="294"/>
    </location>
</feature>
<feature type="region of interest" description="Disordered" evidence="4">
    <location>
        <begin position="2289"/>
        <end position="2347"/>
    </location>
</feature>
<accession>A0AAD5PUY6</accession>
<feature type="compositionally biased region" description="Acidic residues" evidence="4">
    <location>
        <begin position="2327"/>
        <end position="2337"/>
    </location>
</feature>
<dbReference type="PANTHER" id="PTHR48287">
    <property type="entry name" value="ARM REPEAT SUPERFAMILY PROTEIN"/>
    <property type="match status" value="1"/>
</dbReference>
<dbReference type="GO" id="GO:0016020">
    <property type="term" value="C:membrane"/>
    <property type="evidence" value="ECO:0007669"/>
    <property type="project" value="InterPro"/>
</dbReference>
<keyword evidence="5" id="KW-0472">Membrane</keyword>
<feature type="compositionally biased region" description="Basic and acidic residues" evidence="4">
    <location>
        <begin position="2408"/>
        <end position="2430"/>
    </location>
</feature>
<feature type="compositionally biased region" description="Low complexity" evidence="4">
    <location>
        <begin position="1112"/>
        <end position="1126"/>
    </location>
</feature>
<gene>
    <name evidence="9" type="ORF">GHT06_018969</name>
</gene>
<evidence type="ECO:0008006" key="11">
    <source>
        <dbReference type="Google" id="ProtNLM"/>
    </source>
</evidence>
<dbReference type="Pfam" id="PF25772">
    <property type="entry name" value="HEAT_RRP12_N"/>
    <property type="match status" value="1"/>
</dbReference>
<feature type="transmembrane region" description="Helical" evidence="5">
    <location>
        <begin position="778"/>
        <end position="797"/>
    </location>
</feature>
<dbReference type="Gene3D" id="1.25.10.10">
    <property type="entry name" value="Leucine-rich Repeat Variant"/>
    <property type="match status" value="1"/>
</dbReference>